<sequence>MEFLDIVVLLNNHQSKDAKNRLNKIKQTVRENELTHYLCGYIYQVEGHKSSALNHFQKALNRNREFWPARFYTGMLLKKHSATKARHEFMACHKSIIRYIEQDRYDYQFLLEGFNAKYFLELCH</sequence>
<proteinExistence type="predicted"/>
<protein>
    <submittedName>
        <fullName evidence="1">Uncharacterized protein</fullName>
    </submittedName>
</protein>
<accession>A0A1V1P935</accession>
<dbReference type="SUPFAM" id="SSF48452">
    <property type="entry name" value="TPR-like"/>
    <property type="match status" value="1"/>
</dbReference>
<feature type="non-terminal residue" evidence="1">
    <location>
        <position position="124"/>
    </location>
</feature>
<dbReference type="InterPro" id="IPR011990">
    <property type="entry name" value="TPR-like_helical_dom_sf"/>
</dbReference>
<comment type="caution">
    <text evidence="1">The sequence shown here is derived from an EMBL/GenBank/DDBJ whole genome shotgun (WGS) entry which is preliminary data.</text>
</comment>
<dbReference type="EMBL" id="ATBP01000276">
    <property type="protein sequence ID" value="ETR71387.1"/>
    <property type="molecule type" value="Genomic_DNA"/>
</dbReference>
<organism evidence="1 2">
    <name type="scientific">Candidatus Magnetoglobus multicellularis str. Araruama</name>
    <dbReference type="NCBI Taxonomy" id="890399"/>
    <lineage>
        <taxon>Bacteria</taxon>
        <taxon>Pseudomonadati</taxon>
        <taxon>Thermodesulfobacteriota</taxon>
        <taxon>Desulfobacteria</taxon>
        <taxon>Desulfobacterales</taxon>
        <taxon>Desulfobacteraceae</taxon>
        <taxon>Candidatus Magnetoglobus</taxon>
    </lineage>
</organism>
<evidence type="ECO:0000313" key="1">
    <source>
        <dbReference type="EMBL" id="ETR71387.1"/>
    </source>
</evidence>
<evidence type="ECO:0000313" key="2">
    <source>
        <dbReference type="Proteomes" id="UP000189670"/>
    </source>
</evidence>
<dbReference type="AlphaFoldDB" id="A0A1V1P935"/>
<reference evidence="2" key="1">
    <citation type="submission" date="2012-11" db="EMBL/GenBank/DDBJ databases">
        <authorList>
            <person name="Lucero-Rivera Y.E."/>
            <person name="Tovar-Ramirez D."/>
        </authorList>
    </citation>
    <scope>NUCLEOTIDE SEQUENCE [LARGE SCALE GENOMIC DNA]</scope>
    <source>
        <strain evidence="2">Araruama</strain>
    </source>
</reference>
<name>A0A1V1P935_9BACT</name>
<dbReference type="Gene3D" id="1.25.40.10">
    <property type="entry name" value="Tetratricopeptide repeat domain"/>
    <property type="match status" value="1"/>
</dbReference>
<gene>
    <name evidence="1" type="ORF">OMM_08161</name>
</gene>
<dbReference type="Proteomes" id="UP000189670">
    <property type="component" value="Unassembled WGS sequence"/>
</dbReference>